<dbReference type="SUPFAM" id="SSF81923">
    <property type="entry name" value="Double Clp-N motif"/>
    <property type="match status" value="1"/>
</dbReference>
<dbReference type="Pfam" id="PF26587">
    <property type="entry name" value="AAA_lid_SMAX1"/>
    <property type="match status" value="1"/>
</dbReference>
<comment type="similarity">
    <text evidence="1">Belongs to the ClpA/ClpB family.</text>
</comment>
<keyword evidence="3" id="KW-0805">Transcription regulation</keyword>
<evidence type="ECO:0000256" key="1">
    <source>
        <dbReference type="ARBA" id="ARBA00008675"/>
    </source>
</evidence>
<evidence type="ECO:0000259" key="7">
    <source>
        <dbReference type="PROSITE" id="PS51903"/>
    </source>
</evidence>
<dbReference type="Gene3D" id="3.40.50.300">
    <property type="entry name" value="P-loop containing nucleotide triphosphate hydrolases"/>
    <property type="match status" value="1"/>
</dbReference>
<dbReference type="PANTHER" id="PTHR43572:SF38">
    <property type="entry name" value="PROTEIN SMAX1-LIKE 6"/>
    <property type="match status" value="1"/>
</dbReference>
<evidence type="ECO:0000256" key="6">
    <source>
        <dbReference type="SAM" id="MobiDB-lite"/>
    </source>
</evidence>
<dbReference type="Gene3D" id="1.10.1780.10">
    <property type="entry name" value="Clp, N-terminal domain"/>
    <property type="match status" value="1"/>
</dbReference>
<dbReference type="InterPro" id="IPR004176">
    <property type="entry name" value="Clp_R_N"/>
</dbReference>
<dbReference type="Proteomes" id="UP001345219">
    <property type="component" value="Chromosome 15"/>
</dbReference>
<evidence type="ECO:0000256" key="2">
    <source>
        <dbReference type="ARBA" id="ARBA00022737"/>
    </source>
</evidence>
<dbReference type="EMBL" id="JAXIOK010000012">
    <property type="protein sequence ID" value="KAK4759117.1"/>
    <property type="molecule type" value="Genomic_DNA"/>
</dbReference>
<dbReference type="Pfam" id="PF07724">
    <property type="entry name" value="AAA_2"/>
    <property type="match status" value="1"/>
</dbReference>
<evidence type="ECO:0000313" key="8">
    <source>
        <dbReference type="EMBL" id="KAK4759117.1"/>
    </source>
</evidence>
<accession>A0AAN7K3X7</accession>
<evidence type="ECO:0000256" key="3">
    <source>
        <dbReference type="ARBA" id="ARBA00023015"/>
    </source>
</evidence>
<dbReference type="PANTHER" id="PTHR43572">
    <property type="entry name" value="CHAPERONE PROTEIN CLPD, CHLOROPLASTIC"/>
    <property type="match status" value="1"/>
</dbReference>
<dbReference type="InterPro" id="IPR003959">
    <property type="entry name" value="ATPase_AAA_core"/>
</dbReference>
<evidence type="ECO:0000313" key="9">
    <source>
        <dbReference type="Proteomes" id="UP001345219"/>
    </source>
</evidence>
<organism evidence="8 9">
    <name type="scientific">Trapa incisa</name>
    <dbReference type="NCBI Taxonomy" id="236973"/>
    <lineage>
        <taxon>Eukaryota</taxon>
        <taxon>Viridiplantae</taxon>
        <taxon>Streptophyta</taxon>
        <taxon>Embryophyta</taxon>
        <taxon>Tracheophyta</taxon>
        <taxon>Spermatophyta</taxon>
        <taxon>Magnoliopsida</taxon>
        <taxon>eudicotyledons</taxon>
        <taxon>Gunneridae</taxon>
        <taxon>Pentapetalae</taxon>
        <taxon>rosids</taxon>
        <taxon>malvids</taxon>
        <taxon>Myrtales</taxon>
        <taxon>Lythraceae</taxon>
        <taxon>Trapa</taxon>
    </lineage>
</organism>
<dbReference type="InterPro" id="IPR027417">
    <property type="entry name" value="P-loop_NTPase"/>
</dbReference>
<dbReference type="InterPro" id="IPR058954">
    <property type="entry name" value="AAA_lid_SMAX1"/>
</dbReference>
<protein>
    <recommendedName>
        <fullName evidence="7">Clp R domain-containing protein</fullName>
    </recommendedName>
</protein>
<dbReference type="PROSITE" id="PS51903">
    <property type="entry name" value="CLP_R"/>
    <property type="match status" value="1"/>
</dbReference>
<gene>
    <name evidence="8" type="ORF">SAY87_020418</name>
</gene>
<dbReference type="Pfam" id="PF23569">
    <property type="entry name" value="NBD_SMAX1"/>
    <property type="match status" value="1"/>
</dbReference>
<dbReference type="AlphaFoldDB" id="A0AAN7K3X7"/>
<evidence type="ECO:0000256" key="5">
    <source>
        <dbReference type="PROSITE-ProRule" id="PRU01251"/>
    </source>
</evidence>
<name>A0AAN7K3X7_9MYRT</name>
<dbReference type="SUPFAM" id="SSF52540">
    <property type="entry name" value="P-loop containing nucleoside triphosphate hydrolases"/>
    <property type="match status" value="1"/>
</dbReference>
<dbReference type="InterPro" id="IPR058680">
    <property type="entry name" value="NBD_SMAX1-like"/>
</dbReference>
<reference evidence="8 9" key="1">
    <citation type="journal article" date="2023" name="Hortic Res">
        <title>Pangenome of water caltrop reveals structural variations and asymmetric subgenome divergence after allopolyploidization.</title>
        <authorList>
            <person name="Zhang X."/>
            <person name="Chen Y."/>
            <person name="Wang L."/>
            <person name="Yuan Y."/>
            <person name="Fang M."/>
            <person name="Shi L."/>
            <person name="Lu R."/>
            <person name="Comes H.P."/>
            <person name="Ma Y."/>
            <person name="Chen Y."/>
            <person name="Huang G."/>
            <person name="Zhou Y."/>
            <person name="Zheng Z."/>
            <person name="Qiu Y."/>
        </authorList>
    </citation>
    <scope>NUCLEOTIDE SEQUENCE [LARGE SCALE GENOMIC DNA]</scope>
    <source>
        <tissue evidence="8">Roots</tissue>
    </source>
</reference>
<sequence>MPTPVSVAREYLTEEAARALHDAVSVARRRSHAQTSSLHAVSSLLSLPSSPLREACGRAWSMAYSPRLQFKALELSVGVSLDRLPCTKNVDEPPISNSLMAAIKRSQANQRRSPGSFHLQQATPSTIKVELKHFLLSILDDPIVSRVFGEAGFRSYDIKLAIMQPPVPTASGLFRSSCRPPIFLCNLMDGGEDGDENCRRIGEVLGRKSGKNPIILGMFWKSALESFLDSVESGKQGVLPAGLGRLSTISIENEIDEVAKMSEKFNELSDELGRRTNSGAIVSLGLLTTLIHEDGAGPQQELAVRHVVSELTALLKAHKERLWVIGAAENYETYQKFLSRFPDAEKDWDLHLLPITYRSSSSSTQRFSTSRSSLMGSFIPFGGFFSMPSEFETPLSSPCPGSPCDLCNKKCAEEVEALLQDGSSTSVSDGCSTNLPSWLQMTKSDSHEALNVSKKDDRTTLNAKILELQNKWKKVCLSFHKHQPLVHLAIPQARLEVVAMDSFDVAADPRKCCSDGSSISENKCPLMDASSTTDLHRISHQEHDRGAQMASQAEPAHVQNISEIKQVTGIGGPLSSQKLPTYNLLPTHKAEPPSITTVSTSLGLRLTSLTSDRVPEKTSDGVPERWRVQGHKGCTQQLLGSASSSSDPMLDAWLKTPLEVAQQSSPSSGHNHLEIYPDPQDFKAIWGSLKQEVGWQDEALCIISQVVSCYKSGSLRRSRFGKDLWLTFLGPDMAGKRRTALALSEVFHHTKRLIYTDLSSQEWIRPPCTTCEFHELQACEMMQRGKTVVDYIADELRQKPHSVVYLENIDRADLLFQNCLSQALQTGKLKDTYGREFSTRNTIFVATSTMIMDGEVFTSNYSEERVLRARRWQMQISVECVAAEGGSRKDMAMVVTSAASVTKRKHNDMDNTSQLDRGTGTRRRPDKLSLDLNLAVADVEEELDYVNRETETCTEDSVAWFNDFLRQVDRSVVFKPYDFNGAAHAFLEEMRDTLRSAVGFEVPLEIDDEAMVQIVAAGWLCRGQEAIKGWIRQVMRRGFLEAHQRHRLTADSVVKLASCKGVALEQQAPGVCLPASINLNSSVEA</sequence>
<keyword evidence="2 5" id="KW-0677">Repeat</keyword>
<evidence type="ECO:0000256" key="4">
    <source>
        <dbReference type="ARBA" id="ARBA00023163"/>
    </source>
</evidence>
<dbReference type="InterPro" id="IPR036628">
    <property type="entry name" value="Clp_N_dom_sf"/>
</dbReference>
<keyword evidence="4" id="KW-0804">Transcription</keyword>
<feature type="domain" description="Clp R" evidence="7">
    <location>
        <begin position="8"/>
        <end position="168"/>
    </location>
</feature>
<keyword evidence="9" id="KW-1185">Reference proteome</keyword>
<dbReference type="GO" id="GO:0016887">
    <property type="term" value="F:ATP hydrolysis activity"/>
    <property type="evidence" value="ECO:0007669"/>
    <property type="project" value="InterPro"/>
</dbReference>
<dbReference type="GO" id="GO:0005524">
    <property type="term" value="F:ATP binding"/>
    <property type="evidence" value="ECO:0007669"/>
    <property type="project" value="InterPro"/>
</dbReference>
<feature type="region of interest" description="Disordered" evidence="6">
    <location>
        <begin position="902"/>
        <end position="924"/>
    </location>
</feature>
<proteinExistence type="inferred from homology"/>
<comment type="caution">
    <text evidence="8">The sequence shown here is derived from an EMBL/GenBank/DDBJ whole genome shotgun (WGS) entry which is preliminary data.</text>
</comment>
<dbReference type="InterPro" id="IPR051650">
    <property type="entry name" value="SL_signaling_regulator"/>
</dbReference>